<accession>X1NVP4</accession>
<name>X1NVP4_9ZZZZ</name>
<gene>
    <name evidence="2" type="ORF">S06H3_37335</name>
</gene>
<feature type="compositionally biased region" description="Basic residues" evidence="1">
    <location>
        <begin position="59"/>
        <end position="75"/>
    </location>
</feature>
<feature type="non-terminal residue" evidence="2">
    <location>
        <position position="1"/>
    </location>
</feature>
<organism evidence="2">
    <name type="scientific">marine sediment metagenome</name>
    <dbReference type="NCBI Taxonomy" id="412755"/>
    <lineage>
        <taxon>unclassified sequences</taxon>
        <taxon>metagenomes</taxon>
        <taxon>ecological metagenomes</taxon>
    </lineage>
</organism>
<reference evidence="2" key="1">
    <citation type="journal article" date="2014" name="Front. Microbiol.">
        <title>High frequency of phylogenetically diverse reductive dehalogenase-homologous genes in deep subseafloor sedimentary metagenomes.</title>
        <authorList>
            <person name="Kawai M."/>
            <person name="Futagami T."/>
            <person name="Toyoda A."/>
            <person name="Takaki Y."/>
            <person name="Nishi S."/>
            <person name="Hori S."/>
            <person name="Arai W."/>
            <person name="Tsubouchi T."/>
            <person name="Morono Y."/>
            <person name="Uchiyama I."/>
            <person name="Ito T."/>
            <person name="Fujiyama A."/>
            <person name="Inagaki F."/>
            <person name="Takami H."/>
        </authorList>
    </citation>
    <scope>NUCLEOTIDE SEQUENCE</scope>
    <source>
        <strain evidence="2">Expedition CK06-06</strain>
    </source>
</reference>
<comment type="caution">
    <text evidence="2">The sequence shown here is derived from an EMBL/GenBank/DDBJ whole genome shotgun (WGS) entry which is preliminary data.</text>
</comment>
<feature type="compositionally biased region" description="Basic and acidic residues" evidence="1">
    <location>
        <begin position="45"/>
        <end position="58"/>
    </location>
</feature>
<evidence type="ECO:0000313" key="2">
    <source>
        <dbReference type="EMBL" id="GAI22734.1"/>
    </source>
</evidence>
<evidence type="ECO:0000256" key="1">
    <source>
        <dbReference type="SAM" id="MobiDB-lite"/>
    </source>
</evidence>
<dbReference type="AlphaFoldDB" id="X1NVP4"/>
<protein>
    <submittedName>
        <fullName evidence="2">Uncharacterized protein</fullName>
    </submittedName>
</protein>
<feature type="compositionally biased region" description="Basic residues" evidence="1">
    <location>
        <begin position="19"/>
        <end position="39"/>
    </location>
</feature>
<proteinExistence type="predicted"/>
<feature type="region of interest" description="Disordered" evidence="1">
    <location>
        <begin position="19"/>
        <end position="77"/>
    </location>
</feature>
<sequence>GGGVLAGLAVTQIARKAVKKRAVSKKPTTKARPRKKRSKLSWQLDRARISKQKHEVAYQKRKKKLKRSGSKKRVGKIYYTKKGQPYKILRSGKAMFIKKSKGRKS</sequence>
<dbReference type="EMBL" id="BARV01022677">
    <property type="protein sequence ID" value="GAI22734.1"/>
    <property type="molecule type" value="Genomic_DNA"/>
</dbReference>